<feature type="binding site" evidence="5">
    <location>
        <position position="213"/>
    </location>
    <ligand>
        <name>adenosylcob(III)alamin</name>
        <dbReference type="ChEBI" id="CHEBI:18408"/>
    </ligand>
</feature>
<evidence type="ECO:0000256" key="3">
    <source>
        <dbReference type="ARBA" id="ARBA00023285"/>
    </source>
</evidence>
<evidence type="ECO:0000313" key="7">
    <source>
        <dbReference type="Proteomes" id="UP000694660"/>
    </source>
</evidence>
<comment type="caution">
    <text evidence="6">The sequence shown here is derived from an EMBL/GenBank/DDBJ whole genome shotgun (WGS) entry which is preliminary data.</text>
</comment>
<dbReference type="Gene3D" id="1.10.30.40">
    <property type="entry name" value="Ethanolamine ammonia-lyase light chain (EutC), N-terminal domain"/>
    <property type="match status" value="1"/>
</dbReference>
<dbReference type="AlphaFoldDB" id="A0A944H6S8"/>
<dbReference type="GO" id="GO:0031419">
    <property type="term" value="F:cobalamin binding"/>
    <property type="evidence" value="ECO:0007669"/>
    <property type="project" value="UniProtKB-UniRule"/>
</dbReference>
<dbReference type="PANTHER" id="PTHR39330">
    <property type="entry name" value="ETHANOLAMINE AMMONIA-LYASE LIGHT CHAIN"/>
    <property type="match status" value="1"/>
</dbReference>
<dbReference type="RefSeq" id="WP_214359355.1">
    <property type="nucleotide sequence ID" value="NZ_JAEKFT010000001.1"/>
</dbReference>
<comment type="similarity">
    <text evidence="5">Belongs to the EutC family.</text>
</comment>
<comment type="catalytic activity">
    <reaction evidence="5">
        <text>ethanolamine = acetaldehyde + NH4(+)</text>
        <dbReference type="Rhea" id="RHEA:15313"/>
        <dbReference type="ChEBI" id="CHEBI:15343"/>
        <dbReference type="ChEBI" id="CHEBI:28938"/>
        <dbReference type="ChEBI" id="CHEBI:57603"/>
        <dbReference type="EC" id="4.3.1.7"/>
    </reaction>
</comment>
<dbReference type="PANTHER" id="PTHR39330:SF1">
    <property type="entry name" value="ETHANOLAMINE AMMONIA-LYASE SMALL SUBUNIT"/>
    <property type="match status" value="1"/>
</dbReference>
<dbReference type="Pfam" id="PF05985">
    <property type="entry name" value="EutC"/>
    <property type="match status" value="1"/>
</dbReference>
<dbReference type="Gene3D" id="3.40.50.11240">
    <property type="entry name" value="Ethanolamine ammonia-lyase light chain (EutC)"/>
    <property type="match status" value="1"/>
</dbReference>
<sequence>MSRKTPALVTEDPWGTLRRFTDARIALGRSGVSLPTHPHLAFQLAHAQARDAVHLPLDVDAVAQGLAALGYPAIRLHSAARDRREYLQRPDLGRVLDAASAQALSARRPDPAAGVDLAIVIADGLSATAVHHHAVALLHTLIPALADTGWSLAPIAIVEQGRVAVGDPVAVALGARMVAVLIGERPGLSSPDSLGVYVTYAPRRGSTDAERNCISNIRTAGLSYDAATHTLMYLLREAMRRRISGVRLKDETATAQRIVSRGSFLTDD</sequence>
<evidence type="ECO:0000256" key="2">
    <source>
        <dbReference type="ARBA" id="ARBA00023239"/>
    </source>
</evidence>
<reference evidence="7" key="1">
    <citation type="journal article" date="2022" name="ISME J.">
        <title>Genetic and phylogenetic analysis of dissimilatory iodate-reducing bacteria identifies potential niches across the world's oceans.</title>
        <authorList>
            <person name="Reyes-Umana V."/>
            <person name="Henning Z."/>
            <person name="Lee K."/>
            <person name="Barnum T.P."/>
            <person name="Coates J.D."/>
        </authorList>
    </citation>
    <scope>NUCLEOTIDE SEQUENCE [LARGE SCALE GENOMIC DNA]</scope>
    <source>
        <strain evidence="7">IR12</strain>
    </source>
</reference>
<comment type="subunit">
    <text evidence="5">The basic unit is a heterodimer which dimerizes to form tetramers. The heterotetramers trimerize; 6 large subunits form a core ring with 6 small subunits projecting outwards.</text>
</comment>
<keyword evidence="4 5" id="KW-1283">Bacterial microcompartment</keyword>
<keyword evidence="2 5" id="KW-0456">Lyase</keyword>
<dbReference type="GO" id="GO:0008851">
    <property type="term" value="F:ethanolamine ammonia-lyase activity"/>
    <property type="evidence" value="ECO:0007669"/>
    <property type="project" value="UniProtKB-UniRule"/>
</dbReference>
<keyword evidence="7" id="KW-1185">Reference proteome</keyword>
<evidence type="ECO:0000256" key="4">
    <source>
        <dbReference type="ARBA" id="ARBA00024446"/>
    </source>
</evidence>
<dbReference type="EMBL" id="JAEKFT010000001">
    <property type="protein sequence ID" value="MBT0959590.1"/>
    <property type="molecule type" value="Genomic_DNA"/>
</dbReference>
<dbReference type="InterPro" id="IPR009246">
    <property type="entry name" value="EutC"/>
</dbReference>
<keyword evidence="1 5" id="KW-0846">Cobalamin</keyword>
<dbReference type="Proteomes" id="UP000694660">
    <property type="component" value="Unassembled WGS sequence"/>
</dbReference>
<comment type="subcellular location">
    <subcellularLocation>
        <location evidence="5">Bacterial microcompartment</location>
    </subcellularLocation>
</comment>
<protein>
    <recommendedName>
        <fullName evidence="5">Ethanolamine ammonia-lyase small subunit</fullName>
        <shortName evidence="5">EAL small subunit</shortName>
        <ecNumber evidence="5">4.3.1.7</ecNumber>
    </recommendedName>
</protein>
<dbReference type="PIRSF" id="PIRSF018982">
    <property type="entry name" value="EutC"/>
    <property type="match status" value="1"/>
</dbReference>
<dbReference type="EC" id="4.3.1.7" evidence="5"/>
<dbReference type="GO" id="GO:0009350">
    <property type="term" value="C:ethanolamine ammonia-lyase complex"/>
    <property type="evidence" value="ECO:0007669"/>
    <property type="project" value="UniProtKB-UniRule"/>
</dbReference>
<keyword evidence="3 5" id="KW-0170">Cobalt</keyword>
<evidence type="ECO:0000313" key="6">
    <source>
        <dbReference type="EMBL" id="MBT0959590.1"/>
    </source>
</evidence>
<comment type="cofactor">
    <cofactor evidence="5">
        <name>adenosylcob(III)alamin</name>
        <dbReference type="ChEBI" id="CHEBI:18408"/>
    </cofactor>
    <text evidence="5">Binds between the large and small subunits.</text>
</comment>
<comment type="pathway">
    <text evidence="5">Amine and polyamine degradation; ethanolamine degradation.</text>
</comment>
<dbReference type="GO" id="GO:0006520">
    <property type="term" value="P:amino acid metabolic process"/>
    <property type="evidence" value="ECO:0007669"/>
    <property type="project" value="InterPro"/>
</dbReference>
<evidence type="ECO:0000256" key="5">
    <source>
        <dbReference type="HAMAP-Rule" id="MF_00601"/>
    </source>
</evidence>
<name>A0A944H6S8_DENI1</name>
<proteinExistence type="inferred from homology"/>
<dbReference type="InterPro" id="IPR042251">
    <property type="entry name" value="EutC_C"/>
</dbReference>
<dbReference type="HAMAP" id="MF_00601">
    <property type="entry name" value="EutC"/>
    <property type="match status" value="1"/>
</dbReference>
<organism evidence="6 7">
    <name type="scientific">Denitromonas iodatirespirans</name>
    <dbReference type="NCBI Taxonomy" id="2795389"/>
    <lineage>
        <taxon>Bacteria</taxon>
        <taxon>Pseudomonadati</taxon>
        <taxon>Pseudomonadota</taxon>
        <taxon>Betaproteobacteria</taxon>
        <taxon>Rhodocyclales</taxon>
        <taxon>Zoogloeaceae</taxon>
        <taxon>Denitromonas</taxon>
    </lineage>
</organism>
<comment type="function">
    <text evidence="5">Catalyzes the deamination of various vicinal amino-alcohols to oxo compounds. Allows this organism to utilize ethanolamine as the sole source of nitrogen and carbon in the presence of external vitamin B12.</text>
</comment>
<dbReference type="GO" id="GO:0046336">
    <property type="term" value="P:ethanolamine catabolic process"/>
    <property type="evidence" value="ECO:0007669"/>
    <property type="project" value="UniProtKB-UniRule"/>
</dbReference>
<accession>A0A944H6S8</accession>
<feature type="binding site" evidence="5">
    <location>
        <position position="184"/>
    </location>
    <ligand>
        <name>adenosylcob(III)alamin</name>
        <dbReference type="ChEBI" id="CHEBI:18408"/>
    </ligand>
</feature>
<evidence type="ECO:0000256" key="1">
    <source>
        <dbReference type="ARBA" id="ARBA00022628"/>
    </source>
</evidence>
<dbReference type="InterPro" id="IPR042255">
    <property type="entry name" value="EutC_N"/>
</dbReference>
<dbReference type="GO" id="GO:0031471">
    <property type="term" value="C:ethanolamine degradation polyhedral organelle"/>
    <property type="evidence" value="ECO:0007669"/>
    <property type="project" value="UniProtKB-UniRule"/>
</dbReference>
<gene>
    <name evidence="5 6" type="primary">eutC</name>
    <name evidence="6" type="ORF">I8J34_00275</name>
</gene>
<feature type="binding site" evidence="5">
    <location>
        <position position="163"/>
    </location>
    <ligand>
        <name>adenosylcob(III)alamin</name>
        <dbReference type="ChEBI" id="CHEBI:18408"/>
    </ligand>
</feature>
<dbReference type="NCBIfam" id="NF003971">
    <property type="entry name" value="PRK05465.1"/>
    <property type="match status" value="1"/>
</dbReference>